<evidence type="ECO:0000259" key="1">
    <source>
        <dbReference type="PROSITE" id="PS50943"/>
    </source>
</evidence>
<keyword evidence="3" id="KW-1185">Reference proteome</keyword>
<dbReference type="Gene3D" id="1.10.260.40">
    <property type="entry name" value="lambda repressor-like DNA-binding domains"/>
    <property type="match status" value="1"/>
</dbReference>
<dbReference type="GO" id="GO:0006355">
    <property type="term" value="P:regulation of DNA-templated transcription"/>
    <property type="evidence" value="ECO:0007669"/>
    <property type="project" value="InterPro"/>
</dbReference>
<name>A0A7K1XU33_9SPHI</name>
<comment type="caution">
    <text evidence="2">The sequence shown here is derived from an EMBL/GenBank/DDBJ whole genome shotgun (WGS) entry which is preliminary data.</text>
</comment>
<sequence length="132" mass="15264">MKTKTQWFLIDSEQDYQKATARYEELKHAAKGTAEHKEKLLLVHLISEYENAQWDLPEVDPVELIKIRMEDFGYKSADLAREYGDKGTVSKVLNYKQALSLTMIRKFSELLRIPAEALIKEYELKGNGAELV</sequence>
<dbReference type="InterPro" id="IPR010982">
    <property type="entry name" value="Lambda_DNA-bd_dom_sf"/>
</dbReference>
<dbReference type="InterPro" id="IPR001387">
    <property type="entry name" value="Cro/C1-type_HTH"/>
</dbReference>
<dbReference type="SUPFAM" id="SSF47413">
    <property type="entry name" value="lambda repressor-like DNA-binding domains"/>
    <property type="match status" value="1"/>
</dbReference>
<protein>
    <submittedName>
        <fullName evidence="2">XRE family transcriptional regulator</fullName>
    </submittedName>
</protein>
<dbReference type="PROSITE" id="PS50943">
    <property type="entry name" value="HTH_CROC1"/>
    <property type="match status" value="1"/>
</dbReference>
<dbReference type="AlphaFoldDB" id="A0A7K1XU33"/>
<evidence type="ECO:0000313" key="2">
    <source>
        <dbReference type="EMBL" id="MXV14307.1"/>
    </source>
</evidence>
<evidence type="ECO:0000313" key="3">
    <source>
        <dbReference type="Proteomes" id="UP000451233"/>
    </source>
</evidence>
<gene>
    <name evidence="2" type="ORF">GS398_03275</name>
</gene>
<dbReference type="EMBL" id="WVHS01000001">
    <property type="protein sequence ID" value="MXV14307.1"/>
    <property type="molecule type" value="Genomic_DNA"/>
</dbReference>
<dbReference type="Proteomes" id="UP000451233">
    <property type="component" value="Unassembled WGS sequence"/>
</dbReference>
<dbReference type="PANTHER" id="PTHR40455:SF1">
    <property type="entry name" value="ANTITOXIN HIGA"/>
    <property type="match status" value="1"/>
</dbReference>
<dbReference type="PANTHER" id="PTHR40455">
    <property type="entry name" value="ANTITOXIN HIGA"/>
    <property type="match status" value="1"/>
</dbReference>
<dbReference type="RefSeq" id="WP_160905287.1">
    <property type="nucleotide sequence ID" value="NZ_WVHS01000001.1"/>
</dbReference>
<reference evidence="2 3" key="1">
    <citation type="submission" date="2019-11" db="EMBL/GenBank/DDBJ databases">
        <title>Pedobacter sp. HMF7056 Genome sequencing and assembly.</title>
        <authorList>
            <person name="Kang H."/>
            <person name="Kim H."/>
            <person name="Joh K."/>
        </authorList>
    </citation>
    <scope>NUCLEOTIDE SEQUENCE [LARGE SCALE GENOMIC DNA]</scope>
    <source>
        <strain evidence="2 3">HMF7056</strain>
    </source>
</reference>
<dbReference type="GO" id="GO:0001046">
    <property type="term" value="F:core promoter sequence-specific DNA binding"/>
    <property type="evidence" value="ECO:0007669"/>
    <property type="project" value="TreeGrafter"/>
</dbReference>
<feature type="domain" description="HTH cro/C1-type" evidence="1">
    <location>
        <begin position="65"/>
        <end position="118"/>
    </location>
</feature>
<dbReference type="InterPro" id="IPR039060">
    <property type="entry name" value="Antitox_HigA"/>
</dbReference>
<accession>A0A7K1XU33</accession>
<organism evidence="2 3">
    <name type="scientific">Hufsiella ginkgonis</name>
    <dbReference type="NCBI Taxonomy" id="2695274"/>
    <lineage>
        <taxon>Bacteria</taxon>
        <taxon>Pseudomonadati</taxon>
        <taxon>Bacteroidota</taxon>
        <taxon>Sphingobacteriia</taxon>
        <taxon>Sphingobacteriales</taxon>
        <taxon>Sphingobacteriaceae</taxon>
        <taxon>Hufsiella</taxon>
    </lineage>
</organism>
<proteinExistence type="predicted"/>